<dbReference type="AlphaFoldDB" id="A0A4R5DXH4"/>
<comment type="caution">
    <text evidence="1">The sequence shown here is derived from an EMBL/GenBank/DDBJ whole genome shotgun (WGS) entry which is preliminary data.</text>
</comment>
<protein>
    <submittedName>
        <fullName evidence="1">Uncharacterized protein</fullName>
    </submittedName>
</protein>
<proteinExistence type="predicted"/>
<evidence type="ECO:0000313" key="2">
    <source>
        <dbReference type="Proteomes" id="UP000294850"/>
    </source>
</evidence>
<reference evidence="1 2" key="1">
    <citation type="submission" date="2019-03" db="EMBL/GenBank/DDBJ databases">
        <title>Dyadobacter AR-3-6 sp. nov., isolated from arctic soil.</title>
        <authorList>
            <person name="Chaudhary D.K."/>
        </authorList>
    </citation>
    <scope>NUCLEOTIDE SEQUENCE [LARGE SCALE GENOMIC DNA]</scope>
    <source>
        <strain evidence="1 2">AR-3-6</strain>
    </source>
</reference>
<dbReference type="EMBL" id="SMFL01000002">
    <property type="protein sequence ID" value="TDE17160.1"/>
    <property type="molecule type" value="Genomic_DNA"/>
</dbReference>
<dbReference type="OrthoDB" id="961134at2"/>
<sequence>MFSTPDFARLQPTSDSLNIILKNTNFPDNILDEAAKINLEIKYYSGLTLLFLKFSQPYHDFFEILTYQGFRGSQMDWLDKNPVIIKLVMSDTVITDKLTTREFELDTDESIVLRTNLIAQKSLTQEQIKYAEEYIYSNLDKFLK</sequence>
<organism evidence="1 2">
    <name type="scientific">Dyadobacter psychrotolerans</name>
    <dbReference type="NCBI Taxonomy" id="2541721"/>
    <lineage>
        <taxon>Bacteria</taxon>
        <taxon>Pseudomonadati</taxon>
        <taxon>Bacteroidota</taxon>
        <taxon>Cytophagia</taxon>
        <taxon>Cytophagales</taxon>
        <taxon>Spirosomataceae</taxon>
        <taxon>Dyadobacter</taxon>
    </lineage>
</organism>
<name>A0A4R5DXH4_9BACT</name>
<keyword evidence="2" id="KW-1185">Reference proteome</keyword>
<dbReference type="Proteomes" id="UP000294850">
    <property type="component" value="Unassembled WGS sequence"/>
</dbReference>
<gene>
    <name evidence="1" type="ORF">E0F88_04475</name>
</gene>
<accession>A0A4R5DXH4</accession>
<evidence type="ECO:0000313" key="1">
    <source>
        <dbReference type="EMBL" id="TDE17160.1"/>
    </source>
</evidence>
<dbReference type="RefSeq" id="WP_131956924.1">
    <property type="nucleotide sequence ID" value="NZ_SMFL01000002.1"/>
</dbReference>